<dbReference type="GO" id="GO:0005975">
    <property type="term" value="P:carbohydrate metabolic process"/>
    <property type="evidence" value="ECO:0007669"/>
    <property type="project" value="InterPro"/>
</dbReference>
<reference evidence="13" key="2">
    <citation type="submission" date="2025-08" db="UniProtKB">
        <authorList>
            <consortium name="Ensembl"/>
        </authorList>
    </citation>
    <scope>IDENTIFICATION</scope>
</reference>
<reference evidence="14" key="1">
    <citation type="submission" date="2011-08" db="EMBL/GenBank/DDBJ databases">
        <title>The draft genome of Latimeria chalumnae.</title>
        <authorList>
            <person name="Di Palma F."/>
            <person name="Alfoldi J."/>
            <person name="Johnson J."/>
            <person name="Berlin A."/>
            <person name="Gnerre S."/>
            <person name="Jaffe D."/>
            <person name="MacCallum I."/>
            <person name="Young S."/>
            <person name="Walker B.J."/>
            <person name="Lander E."/>
            <person name="Lindblad-Toh K."/>
        </authorList>
    </citation>
    <scope>NUCLEOTIDE SEQUENCE [LARGE SCALE GENOMIC DNA]</scope>
    <source>
        <strain evidence="14">Wild caught</strain>
    </source>
</reference>
<dbReference type="PANTHER" id="PTHR10462:SF51">
    <property type="entry name" value="GLOBOSIDE ALPHA-1,3-N-ACETYLGALACTOSAMINYLTRANSFERASE 1-LIKE"/>
    <property type="match status" value="1"/>
</dbReference>
<dbReference type="GeneTree" id="ENSGT00950000182858"/>
<protein>
    <recommendedName>
        <fullName evidence="15">ABO, alpha 1-3-N-acetylgalactosaminyltransferase and alpha 1-3-galactosyltransferase</fullName>
    </recommendedName>
</protein>
<evidence type="ECO:0000256" key="1">
    <source>
        <dbReference type="ARBA" id="ARBA00004606"/>
    </source>
</evidence>
<evidence type="ECO:0000313" key="14">
    <source>
        <dbReference type="Proteomes" id="UP000008672"/>
    </source>
</evidence>
<dbReference type="AlphaFoldDB" id="H3AP87"/>
<evidence type="ECO:0000256" key="11">
    <source>
        <dbReference type="PIRSR" id="PIRSR605076-3"/>
    </source>
</evidence>
<evidence type="ECO:0000256" key="12">
    <source>
        <dbReference type="SAM" id="Phobius"/>
    </source>
</evidence>
<dbReference type="InterPro" id="IPR005076">
    <property type="entry name" value="Glyco_trans_6"/>
</dbReference>
<dbReference type="eggNOG" id="ENOG502QVC4">
    <property type="taxonomic scope" value="Eukaryota"/>
</dbReference>
<keyword evidence="7 12" id="KW-1133">Transmembrane helix</keyword>
<keyword evidence="8 12" id="KW-0472">Membrane</keyword>
<evidence type="ECO:0000256" key="9">
    <source>
        <dbReference type="PIRSR" id="PIRSR605076-1"/>
    </source>
</evidence>
<feature type="active site" description="Nucleophile" evidence="9">
    <location>
        <position position="284"/>
    </location>
</feature>
<dbReference type="EMBL" id="AFYH01187666">
    <property type="status" value="NOT_ANNOTATED_CDS"/>
    <property type="molecule type" value="Genomic_DNA"/>
</dbReference>
<comment type="cofactor">
    <cofactor evidence="11">
        <name>Mn(2+)</name>
        <dbReference type="ChEBI" id="CHEBI:29035"/>
    </cofactor>
    <text evidence="11">Binds 1 Mn(2+) ion per subunit.</text>
</comment>
<dbReference type="FunFam" id="3.90.550.10:FF:000022">
    <property type="entry name" value="Histo-blood group ABO system transferase"/>
    <property type="match status" value="1"/>
</dbReference>
<dbReference type="Ensembl" id="ENSLACT00000011546.1">
    <property type="protein sequence ID" value="ENSLACP00000011458.1"/>
    <property type="gene ID" value="ENSLACG00000010082.1"/>
</dbReference>
<keyword evidence="14" id="KW-1185">Reference proteome</keyword>
<keyword evidence="3" id="KW-0328">Glycosyltransferase</keyword>
<evidence type="ECO:0000256" key="2">
    <source>
        <dbReference type="ARBA" id="ARBA00010413"/>
    </source>
</evidence>
<dbReference type="InterPro" id="IPR029044">
    <property type="entry name" value="Nucleotide-diphossugar_trans"/>
</dbReference>
<feature type="transmembrane region" description="Helical" evidence="12">
    <location>
        <begin position="7"/>
        <end position="26"/>
    </location>
</feature>
<dbReference type="GO" id="GO:0016758">
    <property type="term" value="F:hexosyltransferase activity"/>
    <property type="evidence" value="ECO:0007669"/>
    <property type="project" value="InterPro"/>
</dbReference>
<comment type="subcellular location">
    <subcellularLocation>
        <location evidence="1">Membrane</location>
        <topology evidence="1">Single-pass type II membrane protein</topology>
    </subcellularLocation>
</comment>
<sequence>CKYCTVIICLLLLASFYFMYFLYVLLDYLHAQSLVMDKQCLLKYSVAIFLADYFKKHLHPKSSILQSATYWGAPIIWEKSLKISAKREEFEHTTVSVGLAVFAVGTYVKYLRKFIDSAEKYFMTGQFVTYYILTDNLRAIPSVHLGVSRELKPFHVAEKPDWVYLSKIRMSLLSSVIRELIQKEVDYVFTMDVDQIFVNSVGPEILGELVATLHPEFYNKPPETYPYERTSVSKAFVDSSKGDYYYTSELYGGLCQEVYKLAHTCSQFIMQDMEIDFYAILFEESYLNKYLVYKKPTKVLSPEYSWPAIKETSVVVHFHELIWGSHFSQLLKQRI</sequence>
<comment type="similarity">
    <text evidence="2">Belongs to the glycosyltransferase 6 family.</text>
</comment>
<dbReference type="Pfam" id="PF03414">
    <property type="entry name" value="Glyco_transf_6"/>
    <property type="match status" value="1"/>
</dbReference>
<feature type="binding site" evidence="11">
    <location>
        <position position="194"/>
    </location>
    <ligand>
        <name>Mn(2+)</name>
        <dbReference type="ChEBI" id="CHEBI:29035"/>
    </ligand>
</feature>
<dbReference type="GO" id="GO:0016020">
    <property type="term" value="C:membrane"/>
    <property type="evidence" value="ECO:0007669"/>
    <property type="project" value="UniProtKB-SubCell"/>
</dbReference>
<reference evidence="13" key="3">
    <citation type="submission" date="2025-09" db="UniProtKB">
        <authorList>
            <consortium name="Ensembl"/>
        </authorList>
    </citation>
    <scope>IDENTIFICATION</scope>
</reference>
<proteinExistence type="inferred from homology"/>
<feature type="binding site" evidence="11">
    <location>
        <position position="192"/>
    </location>
    <ligand>
        <name>Mn(2+)</name>
        <dbReference type="ChEBI" id="CHEBI:29035"/>
    </ligand>
</feature>
<keyword evidence="11" id="KW-0464">Manganese</keyword>
<keyword evidence="11" id="KW-0479">Metal-binding</keyword>
<dbReference type="InParanoid" id="H3AP87"/>
<dbReference type="HOGENOM" id="CLU_062445_1_0_1"/>
<dbReference type="Proteomes" id="UP000008672">
    <property type="component" value="Unassembled WGS sequence"/>
</dbReference>
<evidence type="ECO:0000256" key="10">
    <source>
        <dbReference type="PIRSR" id="PIRSR605076-2"/>
    </source>
</evidence>
<dbReference type="GO" id="GO:0031982">
    <property type="term" value="C:vesicle"/>
    <property type="evidence" value="ECO:0007669"/>
    <property type="project" value="TreeGrafter"/>
</dbReference>
<evidence type="ECO:0000313" key="13">
    <source>
        <dbReference type="Ensembl" id="ENSLACP00000011458.1"/>
    </source>
</evidence>
<dbReference type="Gene3D" id="3.90.550.10">
    <property type="entry name" value="Spore Coat Polysaccharide Biosynthesis Protein SpsA, Chain A"/>
    <property type="match status" value="1"/>
</dbReference>
<feature type="binding site" evidence="10">
    <location>
        <position position="214"/>
    </location>
    <ligand>
        <name>an alpha-L-fucosyl-(1-&gt;2)-beta-D-galactosyl derivative</name>
        <dbReference type="ChEBI" id="CHEBI:140327"/>
    </ligand>
</feature>
<dbReference type="GO" id="GO:0046872">
    <property type="term" value="F:metal ion binding"/>
    <property type="evidence" value="ECO:0007669"/>
    <property type="project" value="UniProtKB-KW"/>
</dbReference>
<feature type="binding site" evidence="10">
    <location>
        <begin position="192"/>
        <end position="194"/>
    </location>
    <ligand>
        <name>UDP-N-acetyl-alpha-D-galactosamine</name>
        <dbReference type="ChEBI" id="CHEBI:67138"/>
    </ligand>
</feature>
<dbReference type="STRING" id="7897.ENSLACP00000011458"/>
<evidence type="ECO:0008006" key="15">
    <source>
        <dbReference type="Google" id="ProtNLM"/>
    </source>
</evidence>
<evidence type="ECO:0000256" key="3">
    <source>
        <dbReference type="ARBA" id="ARBA00022676"/>
    </source>
</evidence>
<organism evidence="13 14">
    <name type="scientific">Latimeria chalumnae</name>
    <name type="common">Coelacanth</name>
    <dbReference type="NCBI Taxonomy" id="7897"/>
    <lineage>
        <taxon>Eukaryota</taxon>
        <taxon>Metazoa</taxon>
        <taxon>Chordata</taxon>
        <taxon>Craniata</taxon>
        <taxon>Vertebrata</taxon>
        <taxon>Euteleostomi</taxon>
        <taxon>Coelacanthiformes</taxon>
        <taxon>Coelacanthidae</taxon>
        <taxon>Latimeria</taxon>
    </lineage>
</organism>
<keyword evidence="4" id="KW-0808">Transferase</keyword>
<keyword evidence="5 12" id="KW-0812">Transmembrane</keyword>
<dbReference type="SUPFAM" id="SSF53448">
    <property type="entry name" value="Nucleotide-diphospho-sugar transferases"/>
    <property type="match status" value="1"/>
</dbReference>
<evidence type="ECO:0000256" key="5">
    <source>
        <dbReference type="ARBA" id="ARBA00022692"/>
    </source>
</evidence>
<dbReference type="PANTHER" id="PTHR10462">
    <property type="entry name" value="GLYCOSYLTRANSFERASE-RELATED"/>
    <property type="match status" value="1"/>
</dbReference>
<keyword evidence="6" id="KW-0735">Signal-anchor</keyword>
<dbReference type="OMA" id="GRQCEAY"/>
<evidence type="ECO:0000256" key="7">
    <source>
        <dbReference type="ARBA" id="ARBA00022989"/>
    </source>
</evidence>
<accession>H3AP87</accession>
<evidence type="ECO:0000256" key="8">
    <source>
        <dbReference type="ARBA" id="ARBA00023136"/>
    </source>
</evidence>
<evidence type="ECO:0000256" key="4">
    <source>
        <dbReference type="ARBA" id="ARBA00022679"/>
    </source>
</evidence>
<evidence type="ECO:0000256" key="6">
    <source>
        <dbReference type="ARBA" id="ARBA00022968"/>
    </source>
</evidence>
<feature type="binding site" evidence="10">
    <location>
        <position position="107"/>
    </location>
    <ligand>
        <name>UDP-N-acetyl-alpha-D-galactosamine</name>
        <dbReference type="ChEBI" id="CHEBI:67138"/>
    </ligand>
</feature>
<name>H3AP87_LATCH</name>
<feature type="binding site" evidence="10">
    <location>
        <position position="284"/>
    </location>
    <ligand>
        <name>an alpha-L-fucosyl-(1-&gt;2)-beta-D-galactosyl derivative</name>
        <dbReference type="ChEBI" id="CHEBI:140327"/>
    </ligand>
</feature>
<dbReference type="GO" id="GO:0005794">
    <property type="term" value="C:Golgi apparatus"/>
    <property type="evidence" value="ECO:0007669"/>
    <property type="project" value="TreeGrafter"/>
</dbReference>
<feature type="binding site" evidence="10">
    <location>
        <begin position="102"/>
        <end position="104"/>
    </location>
    <ligand>
        <name>UDP-N-acetyl-alpha-D-galactosamine</name>
        <dbReference type="ChEBI" id="CHEBI:67138"/>
    </ligand>
</feature>